<dbReference type="GeneID" id="97141465"/>
<dbReference type="Pfam" id="PF10750">
    <property type="entry name" value="DUF2536"/>
    <property type="match status" value="1"/>
</dbReference>
<protein>
    <submittedName>
        <fullName evidence="1">YrzA family protein</fullName>
    </submittedName>
</protein>
<evidence type="ECO:0000313" key="4">
    <source>
        <dbReference type="Proteomes" id="UP000826616"/>
    </source>
</evidence>
<dbReference type="Proteomes" id="UP000826616">
    <property type="component" value="Chromosome"/>
</dbReference>
<dbReference type="EMBL" id="FNDE01000008">
    <property type="protein sequence ID" value="SDH00175.1"/>
    <property type="molecule type" value="Genomic_DNA"/>
</dbReference>
<organism evidence="2 3">
    <name type="scientific">Aneurinibacillus thermoaerophilus</name>
    <dbReference type="NCBI Taxonomy" id="143495"/>
    <lineage>
        <taxon>Bacteria</taxon>
        <taxon>Bacillati</taxon>
        <taxon>Bacillota</taxon>
        <taxon>Bacilli</taxon>
        <taxon>Bacillales</taxon>
        <taxon>Paenibacillaceae</taxon>
        <taxon>Aneurinibacillus group</taxon>
        <taxon>Aneurinibacillus</taxon>
    </lineage>
</organism>
<name>A0A1G7YV09_ANETH</name>
<sequence length="68" mass="8039">MEFKLERIHDKIEFFEANDLKTLERKIDEQIENNKALLLEVHSVTHHVAFHPETGRPLYSAVVHFKAK</sequence>
<keyword evidence="4" id="KW-1185">Reference proteome</keyword>
<reference evidence="1 4" key="2">
    <citation type="submission" date="2021-08" db="EMBL/GenBank/DDBJ databases">
        <title>Complete genome sequence of the strain Aneurinibacillus thermoaerophilus CCM 8960.</title>
        <authorList>
            <person name="Musilova J."/>
            <person name="Kourilova X."/>
            <person name="Pernicova I."/>
            <person name="Bezdicek M."/>
            <person name="Lengerova M."/>
            <person name="Obruca S."/>
            <person name="Sedlar K."/>
        </authorList>
    </citation>
    <scope>NUCLEOTIDE SEQUENCE [LARGE SCALE GENOMIC DNA]</scope>
    <source>
        <strain evidence="1 4">CCM 8960</strain>
    </source>
</reference>
<dbReference type="AlphaFoldDB" id="A0A1G7YV09"/>
<accession>A0A1G7YV09</accession>
<dbReference type="RefSeq" id="WP_057898925.1">
    <property type="nucleotide sequence ID" value="NZ_CP080764.1"/>
</dbReference>
<dbReference type="EMBL" id="CP080764">
    <property type="protein sequence ID" value="QYY44255.1"/>
    <property type="molecule type" value="Genomic_DNA"/>
</dbReference>
<dbReference type="InterPro" id="IPR019686">
    <property type="entry name" value="DUF2536"/>
</dbReference>
<evidence type="ECO:0000313" key="1">
    <source>
        <dbReference type="EMBL" id="QYY44255.1"/>
    </source>
</evidence>
<proteinExistence type="predicted"/>
<dbReference type="Proteomes" id="UP000198956">
    <property type="component" value="Unassembled WGS sequence"/>
</dbReference>
<reference evidence="2 3" key="1">
    <citation type="submission" date="2016-10" db="EMBL/GenBank/DDBJ databases">
        <authorList>
            <person name="de Groot N.N."/>
        </authorList>
    </citation>
    <scope>NUCLEOTIDE SEQUENCE [LARGE SCALE GENOMIC DNA]</scope>
    <source>
        <strain evidence="2 3">L 420-91</strain>
    </source>
</reference>
<dbReference type="OrthoDB" id="2454327at2"/>
<evidence type="ECO:0000313" key="3">
    <source>
        <dbReference type="Proteomes" id="UP000198956"/>
    </source>
</evidence>
<evidence type="ECO:0000313" key="2">
    <source>
        <dbReference type="EMBL" id="SDH00175.1"/>
    </source>
</evidence>
<gene>
    <name evidence="1" type="ORF">K3F53_08795</name>
    <name evidence="2" type="ORF">SAMN04489735_10085</name>
</gene>